<organism evidence="1 2">
    <name type="scientific">Pedobacter rhizosphaerae</name>
    <dbReference type="NCBI Taxonomy" id="390241"/>
    <lineage>
        <taxon>Bacteria</taxon>
        <taxon>Pseudomonadati</taxon>
        <taxon>Bacteroidota</taxon>
        <taxon>Sphingobacteriia</taxon>
        <taxon>Sphingobacteriales</taxon>
        <taxon>Sphingobacteriaceae</taxon>
        <taxon>Pedobacter</taxon>
    </lineage>
</organism>
<dbReference type="RefSeq" id="WP_090886021.1">
    <property type="nucleotide sequence ID" value="NZ_FOGG01000020.1"/>
</dbReference>
<dbReference type="Proteomes" id="UP000199572">
    <property type="component" value="Unassembled WGS sequence"/>
</dbReference>
<proteinExistence type="predicted"/>
<evidence type="ECO:0008006" key="3">
    <source>
        <dbReference type="Google" id="ProtNLM"/>
    </source>
</evidence>
<protein>
    <recommendedName>
        <fullName evidence="3">DUF2116 family Zn-ribbon domain-containing protein</fullName>
    </recommendedName>
</protein>
<dbReference type="OrthoDB" id="5187906at2"/>
<sequence>MNQELNFTEKPHCRYCEKPLLGRAGKIFCNVDCKNNYNSRIRSAQRAEENKRFPQVIQTIKNNYRILLQYDLANLKEGEVKHVRKDELRSLGFDHRYCTGAVIENVRELWKCCFEFCWKEEMNWLTLKYSPSMNNRYNY</sequence>
<accession>A0A1H9T2W3</accession>
<reference evidence="2" key="1">
    <citation type="submission" date="2016-10" db="EMBL/GenBank/DDBJ databases">
        <authorList>
            <person name="Varghese N."/>
            <person name="Submissions S."/>
        </authorList>
    </citation>
    <scope>NUCLEOTIDE SEQUENCE [LARGE SCALE GENOMIC DNA]</scope>
    <source>
        <strain evidence="2">DSM 18610</strain>
    </source>
</reference>
<evidence type="ECO:0000313" key="1">
    <source>
        <dbReference type="EMBL" id="SER90953.1"/>
    </source>
</evidence>
<dbReference type="AlphaFoldDB" id="A0A1H9T2W3"/>
<keyword evidence="2" id="KW-1185">Reference proteome</keyword>
<gene>
    <name evidence="1" type="ORF">SAMN04488023_12044</name>
</gene>
<name>A0A1H9T2W3_9SPHI</name>
<dbReference type="EMBL" id="FOGG01000020">
    <property type="protein sequence ID" value="SER90953.1"/>
    <property type="molecule type" value="Genomic_DNA"/>
</dbReference>
<evidence type="ECO:0000313" key="2">
    <source>
        <dbReference type="Proteomes" id="UP000199572"/>
    </source>
</evidence>